<dbReference type="Gene3D" id="3.40.50.1820">
    <property type="entry name" value="alpha/beta hydrolase"/>
    <property type="match status" value="1"/>
</dbReference>
<dbReference type="SUPFAM" id="SSF53474">
    <property type="entry name" value="alpha/beta-Hydrolases"/>
    <property type="match status" value="1"/>
</dbReference>
<evidence type="ECO:0000313" key="3">
    <source>
        <dbReference type="EMBL" id="CAB4667435.1"/>
    </source>
</evidence>
<dbReference type="PANTHER" id="PTHR43798">
    <property type="entry name" value="MONOACYLGLYCEROL LIPASE"/>
    <property type="match status" value="1"/>
</dbReference>
<feature type="domain" description="AB hydrolase-1" evidence="1">
    <location>
        <begin position="38"/>
        <end position="263"/>
    </location>
</feature>
<sequence length="286" mass="31621">MIRESVAPLAGLPPGFEIELPGRGRIFIREKSGPAGAPTLLLLHGWTATTDLNWFTCFDALSEHFRVVAMDMRGHGRGIRTKSTFKLEDCADDAAAVADVLGISTFIPVGYSMGGAVAQLLWGRHELRVRGIVLCSTASHFAEKREEKLSFFGLTGLAALSRLTTPQARTWITDQLYLQRKSEGLADWAVQQIASHDWRHILEAGSAIGNFDSRDWLPRLEAPASVVITTQDNVVAVERQTELYQIINDVEVFEVHGGHNAVFAMKEYFVPTLVEACLSVHYRSSN</sequence>
<dbReference type="EMBL" id="CAEZWU010000075">
    <property type="protein sequence ID" value="CAB4667435.1"/>
    <property type="molecule type" value="Genomic_DNA"/>
</dbReference>
<dbReference type="PANTHER" id="PTHR43798:SF33">
    <property type="entry name" value="HYDROLASE, PUTATIVE (AFU_ORTHOLOGUE AFUA_2G14860)-RELATED"/>
    <property type="match status" value="1"/>
</dbReference>
<evidence type="ECO:0000259" key="1">
    <source>
        <dbReference type="Pfam" id="PF00561"/>
    </source>
</evidence>
<proteinExistence type="predicted"/>
<dbReference type="Pfam" id="PF00561">
    <property type="entry name" value="Abhydrolase_1"/>
    <property type="match status" value="1"/>
</dbReference>
<name>A0A6J6BRZ4_9ZZZZ</name>
<dbReference type="InterPro" id="IPR000073">
    <property type="entry name" value="AB_hydrolase_1"/>
</dbReference>
<dbReference type="EMBL" id="CAEZSE010000165">
    <property type="protein sequence ID" value="CAB4541203.1"/>
    <property type="molecule type" value="Genomic_DNA"/>
</dbReference>
<evidence type="ECO:0000313" key="2">
    <source>
        <dbReference type="EMBL" id="CAB4541203.1"/>
    </source>
</evidence>
<protein>
    <submittedName>
        <fullName evidence="2">Unannotated protein</fullName>
    </submittedName>
</protein>
<organism evidence="2">
    <name type="scientific">freshwater metagenome</name>
    <dbReference type="NCBI Taxonomy" id="449393"/>
    <lineage>
        <taxon>unclassified sequences</taxon>
        <taxon>metagenomes</taxon>
        <taxon>ecological metagenomes</taxon>
    </lineage>
</organism>
<gene>
    <name evidence="2" type="ORF">UFOPK1353_00934</name>
    <name evidence="3" type="ORF">UFOPK2292_00623</name>
</gene>
<dbReference type="AlphaFoldDB" id="A0A6J6BRZ4"/>
<reference evidence="2" key="1">
    <citation type="submission" date="2020-05" db="EMBL/GenBank/DDBJ databases">
        <authorList>
            <person name="Chiriac C."/>
            <person name="Salcher M."/>
            <person name="Ghai R."/>
            <person name="Kavagutti S V."/>
        </authorList>
    </citation>
    <scope>NUCLEOTIDE SEQUENCE</scope>
</reference>
<dbReference type="InterPro" id="IPR029058">
    <property type="entry name" value="AB_hydrolase_fold"/>
</dbReference>
<dbReference type="GO" id="GO:0016020">
    <property type="term" value="C:membrane"/>
    <property type="evidence" value="ECO:0007669"/>
    <property type="project" value="TreeGrafter"/>
</dbReference>
<dbReference type="InterPro" id="IPR050266">
    <property type="entry name" value="AB_hydrolase_sf"/>
</dbReference>
<accession>A0A6J6BRZ4</accession>